<dbReference type="AlphaFoldDB" id="A0A067QEK4"/>
<protein>
    <submittedName>
        <fullName evidence="1">Uncharacterized protein</fullName>
    </submittedName>
</protein>
<dbReference type="EMBL" id="KK870861">
    <property type="protein sequence ID" value="KDQ71661.1"/>
    <property type="molecule type" value="Genomic_DNA"/>
</dbReference>
<evidence type="ECO:0000313" key="2">
    <source>
        <dbReference type="Proteomes" id="UP000027135"/>
    </source>
</evidence>
<dbReference type="InParanoid" id="A0A067QEK4"/>
<dbReference type="Proteomes" id="UP000027135">
    <property type="component" value="Unassembled WGS sequence"/>
</dbReference>
<keyword evidence="2" id="KW-1185">Reference proteome</keyword>
<proteinExistence type="predicted"/>
<accession>A0A067QEK4</accession>
<evidence type="ECO:0000313" key="1">
    <source>
        <dbReference type="EMBL" id="KDQ71661.1"/>
    </source>
</evidence>
<reference evidence="1 2" key="1">
    <citation type="journal article" date="2014" name="Nat. Commun.">
        <title>Molecular traces of alternative social organization in a termite genome.</title>
        <authorList>
            <person name="Terrapon N."/>
            <person name="Li C."/>
            <person name="Robertson H.M."/>
            <person name="Ji L."/>
            <person name="Meng X."/>
            <person name="Booth W."/>
            <person name="Chen Z."/>
            <person name="Childers C.P."/>
            <person name="Glastad K.M."/>
            <person name="Gokhale K."/>
            <person name="Gowin J."/>
            <person name="Gronenberg W."/>
            <person name="Hermansen R.A."/>
            <person name="Hu H."/>
            <person name="Hunt B.G."/>
            <person name="Huylmans A.K."/>
            <person name="Khalil S.M."/>
            <person name="Mitchell R.D."/>
            <person name="Munoz-Torres M.C."/>
            <person name="Mustard J.A."/>
            <person name="Pan H."/>
            <person name="Reese J.T."/>
            <person name="Scharf M.E."/>
            <person name="Sun F."/>
            <person name="Vogel H."/>
            <person name="Xiao J."/>
            <person name="Yang W."/>
            <person name="Yang Z."/>
            <person name="Yang Z."/>
            <person name="Zhou J."/>
            <person name="Zhu J."/>
            <person name="Brent C.S."/>
            <person name="Elsik C.G."/>
            <person name="Goodisman M.A."/>
            <person name="Liberles D.A."/>
            <person name="Roe R.M."/>
            <person name="Vargo E.L."/>
            <person name="Vilcinskas A."/>
            <person name="Wang J."/>
            <person name="Bornberg-Bauer E."/>
            <person name="Korb J."/>
            <person name="Zhang G."/>
            <person name="Liebig J."/>
        </authorList>
    </citation>
    <scope>NUCLEOTIDE SEQUENCE [LARGE SCALE GENOMIC DNA]</scope>
    <source>
        <tissue evidence="1">Whole organism</tissue>
    </source>
</reference>
<gene>
    <name evidence="1" type="ORF">L798_08150</name>
</gene>
<name>A0A067QEK4_ZOONE</name>
<organism evidence="1 2">
    <name type="scientific">Zootermopsis nevadensis</name>
    <name type="common">Dampwood termite</name>
    <dbReference type="NCBI Taxonomy" id="136037"/>
    <lineage>
        <taxon>Eukaryota</taxon>
        <taxon>Metazoa</taxon>
        <taxon>Ecdysozoa</taxon>
        <taxon>Arthropoda</taxon>
        <taxon>Hexapoda</taxon>
        <taxon>Insecta</taxon>
        <taxon>Pterygota</taxon>
        <taxon>Neoptera</taxon>
        <taxon>Polyneoptera</taxon>
        <taxon>Dictyoptera</taxon>
        <taxon>Blattodea</taxon>
        <taxon>Blattoidea</taxon>
        <taxon>Termitoidae</taxon>
        <taxon>Termopsidae</taxon>
        <taxon>Zootermopsis</taxon>
    </lineage>
</organism>
<sequence length="54" mass="6015">MLSKKGVMKNGTLNVDTLVQVSKQAFQEDGRELDEALFRKGVSDCNSTSKLKRL</sequence>